<accession>A0A915DSU0</accession>
<feature type="compositionally biased region" description="Low complexity" evidence="1">
    <location>
        <begin position="86"/>
        <end position="98"/>
    </location>
</feature>
<dbReference type="WBParaSite" id="jg22781">
    <property type="protein sequence ID" value="jg22781"/>
    <property type="gene ID" value="jg22781"/>
</dbReference>
<feature type="compositionally biased region" description="Polar residues" evidence="1">
    <location>
        <begin position="110"/>
        <end position="121"/>
    </location>
</feature>
<reference evidence="3" key="1">
    <citation type="submission" date="2022-11" db="UniProtKB">
        <authorList>
            <consortium name="WormBaseParasite"/>
        </authorList>
    </citation>
    <scope>IDENTIFICATION</scope>
</reference>
<dbReference type="AlphaFoldDB" id="A0A915DSU0"/>
<evidence type="ECO:0000313" key="3">
    <source>
        <dbReference type="WBParaSite" id="jg22781"/>
    </source>
</evidence>
<keyword evidence="2" id="KW-1185">Reference proteome</keyword>
<evidence type="ECO:0000256" key="1">
    <source>
        <dbReference type="SAM" id="MobiDB-lite"/>
    </source>
</evidence>
<sequence>MSSTNLPETASVGLKKQILLTRKELILPVKVDLSSLTRMRSALDRVKDFLPKMAEANLLLSENKEDTESIAQIESVSQEDSDSESDSSSTSEDASCSSSDDHENNELESNDASIRNQTSTGKYAGPTKAKAHINTQPIVQFDVHLVPDTSETSDAVDIDKIKPQSNIPNDKTKILIEEVFKN</sequence>
<evidence type="ECO:0000313" key="2">
    <source>
        <dbReference type="Proteomes" id="UP000887574"/>
    </source>
</evidence>
<feature type="region of interest" description="Disordered" evidence="1">
    <location>
        <begin position="64"/>
        <end position="127"/>
    </location>
</feature>
<name>A0A915DSU0_9BILA</name>
<dbReference type="Proteomes" id="UP000887574">
    <property type="component" value="Unplaced"/>
</dbReference>
<organism evidence="2 3">
    <name type="scientific">Ditylenchus dipsaci</name>
    <dbReference type="NCBI Taxonomy" id="166011"/>
    <lineage>
        <taxon>Eukaryota</taxon>
        <taxon>Metazoa</taxon>
        <taxon>Ecdysozoa</taxon>
        <taxon>Nematoda</taxon>
        <taxon>Chromadorea</taxon>
        <taxon>Rhabditida</taxon>
        <taxon>Tylenchina</taxon>
        <taxon>Tylenchomorpha</taxon>
        <taxon>Sphaerularioidea</taxon>
        <taxon>Anguinidae</taxon>
        <taxon>Anguininae</taxon>
        <taxon>Ditylenchus</taxon>
    </lineage>
</organism>
<protein>
    <submittedName>
        <fullName evidence="3">Uncharacterized protein</fullName>
    </submittedName>
</protein>
<proteinExistence type="predicted"/>